<dbReference type="PANTHER" id="PTHR43436">
    <property type="entry name" value="ARAC-FAMILY TRANSCRIPTIONAL REGULATOR"/>
    <property type="match status" value="1"/>
</dbReference>
<accession>A0ABS3VN10</accession>
<dbReference type="InterPro" id="IPR018060">
    <property type="entry name" value="HTH_AraC"/>
</dbReference>
<reference evidence="5 6" key="1">
    <citation type="submission" date="2019-12" db="EMBL/GenBank/DDBJ databases">
        <title>Whole genome sequencing of endophytic Actinobacterium Micromonospora sp. MPMI6T.</title>
        <authorList>
            <person name="Evv R."/>
            <person name="Podile A.R."/>
        </authorList>
    </citation>
    <scope>NUCLEOTIDE SEQUENCE [LARGE SCALE GENOMIC DNA]</scope>
    <source>
        <strain evidence="5 6">MPMI6</strain>
    </source>
</reference>
<name>A0ABS3VN10_MICEH</name>
<comment type="caution">
    <text evidence="5">The sequence shown here is derived from an EMBL/GenBank/DDBJ whole genome shotgun (WGS) entry which is preliminary data.</text>
</comment>
<evidence type="ECO:0000313" key="6">
    <source>
        <dbReference type="Proteomes" id="UP000823521"/>
    </source>
</evidence>
<dbReference type="SMART" id="SM00342">
    <property type="entry name" value="HTH_ARAC"/>
    <property type="match status" value="1"/>
</dbReference>
<evidence type="ECO:0000256" key="3">
    <source>
        <dbReference type="ARBA" id="ARBA00023163"/>
    </source>
</evidence>
<dbReference type="Proteomes" id="UP000823521">
    <property type="component" value="Unassembled WGS sequence"/>
</dbReference>
<organism evidence="5 6">
    <name type="scientific">Micromonospora echinofusca</name>
    <dbReference type="NCBI Taxonomy" id="47858"/>
    <lineage>
        <taxon>Bacteria</taxon>
        <taxon>Bacillati</taxon>
        <taxon>Actinomycetota</taxon>
        <taxon>Actinomycetes</taxon>
        <taxon>Micromonosporales</taxon>
        <taxon>Micromonosporaceae</taxon>
        <taxon>Micromonospora</taxon>
    </lineage>
</organism>
<dbReference type="PROSITE" id="PS01124">
    <property type="entry name" value="HTH_ARAC_FAMILY_2"/>
    <property type="match status" value="1"/>
</dbReference>
<dbReference type="InterPro" id="IPR009057">
    <property type="entry name" value="Homeodomain-like_sf"/>
</dbReference>
<dbReference type="SUPFAM" id="SSF46689">
    <property type="entry name" value="Homeodomain-like"/>
    <property type="match status" value="2"/>
</dbReference>
<evidence type="ECO:0000259" key="4">
    <source>
        <dbReference type="PROSITE" id="PS01124"/>
    </source>
</evidence>
<sequence length="259" mass="28056">MLPAIGSAILDADDRTAAICRAIAWMRDHLADRLRLDDLARIALFSRYHFHRIFHAMTSVTPAQFLTALRLAEAQRLLVHSALLIRDIGLRVGYDSLGSFHTRFSRLVGSAPGTFRQLARQAHTVRIGDLLAAREPRHRPAGSRLTGPGRGSTDGLLLVQLAAGADRAGSGWLPVTPDGCLPPGVRATGEYRARVVWVRPGATVTEALVDRTPGSFLVGTGFARYRGTGRLDIPVTLREPTDLDPPVLTDVPLRLLAAA</sequence>
<dbReference type="EMBL" id="WVUH01000042">
    <property type="protein sequence ID" value="MBO4205905.1"/>
    <property type="molecule type" value="Genomic_DNA"/>
</dbReference>
<evidence type="ECO:0000313" key="5">
    <source>
        <dbReference type="EMBL" id="MBO4205905.1"/>
    </source>
</evidence>
<evidence type="ECO:0000256" key="2">
    <source>
        <dbReference type="ARBA" id="ARBA00023125"/>
    </source>
</evidence>
<dbReference type="InterPro" id="IPR018062">
    <property type="entry name" value="HTH_AraC-typ_CS"/>
</dbReference>
<keyword evidence="1" id="KW-0805">Transcription regulation</keyword>
<keyword evidence="6" id="KW-1185">Reference proteome</keyword>
<dbReference type="PANTHER" id="PTHR43436:SF1">
    <property type="entry name" value="TRANSCRIPTIONAL REGULATORY PROTEIN"/>
    <property type="match status" value="1"/>
</dbReference>
<keyword evidence="3" id="KW-0804">Transcription</keyword>
<evidence type="ECO:0000256" key="1">
    <source>
        <dbReference type="ARBA" id="ARBA00023015"/>
    </source>
</evidence>
<protein>
    <submittedName>
        <fullName evidence="5">Helix-turn-helix domain-containing protein</fullName>
    </submittedName>
</protein>
<dbReference type="PROSITE" id="PS00041">
    <property type="entry name" value="HTH_ARAC_FAMILY_1"/>
    <property type="match status" value="1"/>
</dbReference>
<proteinExistence type="predicted"/>
<keyword evidence="2" id="KW-0238">DNA-binding</keyword>
<dbReference type="Gene3D" id="1.10.10.60">
    <property type="entry name" value="Homeodomain-like"/>
    <property type="match status" value="2"/>
</dbReference>
<feature type="domain" description="HTH araC/xylS-type" evidence="4">
    <location>
        <begin position="20"/>
        <end position="118"/>
    </location>
</feature>
<dbReference type="RefSeq" id="WP_208812340.1">
    <property type="nucleotide sequence ID" value="NZ_WVUH01000042.1"/>
</dbReference>
<gene>
    <name evidence="5" type="ORF">GSF22_07780</name>
</gene>
<dbReference type="Pfam" id="PF12833">
    <property type="entry name" value="HTH_18"/>
    <property type="match status" value="1"/>
</dbReference>